<evidence type="ECO:0000313" key="6">
    <source>
        <dbReference type="Proteomes" id="UP001152747"/>
    </source>
</evidence>
<dbReference type="Pfam" id="PF21273">
    <property type="entry name" value="SNX17-27-31_F1_FERM"/>
    <property type="match status" value="1"/>
</dbReference>
<dbReference type="GO" id="GO:0006886">
    <property type="term" value="P:intracellular protein transport"/>
    <property type="evidence" value="ECO:0007669"/>
    <property type="project" value="TreeGrafter"/>
</dbReference>
<dbReference type="GO" id="GO:0035091">
    <property type="term" value="F:phosphatidylinositol binding"/>
    <property type="evidence" value="ECO:0007669"/>
    <property type="project" value="InterPro"/>
</dbReference>
<name>A0A9P1NAH6_9PELO</name>
<keyword evidence="3" id="KW-0653">Protein transport</keyword>
<evidence type="ECO:0000256" key="2">
    <source>
        <dbReference type="ARBA" id="ARBA00022448"/>
    </source>
</evidence>
<dbReference type="AlphaFoldDB" id="A0A9P1NAH6"/>
<comment type="similarity">
    <text evidence="1">Belongs to the sorting nexin family.</text>
</comment>
<dbReference type="SMART" id="SM00312">
    <property type="entry name" value="PX"/>
    <property type="match status" value="1"/>
</dbReference>
<evidence type="ECO:0000313" key="5">
    <source>
        <dbReference type="EMBL" id="CAI5455695.1"/>
    </source>
</evidence>
<dbReference type="PANTHER" id="PTHR12431">
    <property type="entry name" value="SORTING NEXIN 17 AND 27"/>
    <property type="match status" value="1"/>
</dbReference>
<dbReference type="SUPFAM" id="SSF64268">
    <property type="entry name" value="PX domain"/>
    <property type="match status" value="1"/>
</dbReference>
<accession>A0A9P1NAH6</accession>
<dbReference type="Gene3D" id="1.20.80.60">
    <property type="match status" value="1"/>
</dbReference>
<comment type="caution">
    <text evidence="5">The sequence shown here is derived from an EMBL/GenBank/DDBJ whole genome shotgun (WGS) entry which is preliminary data.</text>
</comment>
<keyword evidence="6" id="KW-1185">Reference proteome</keyword>
<gene>
    <name evidence="5" type="ORF">CAMP_LOCUS18332</name>
</gene>
<sequence>MRSAIFSYNNHVRNKKQENNLNCEVLNVFNPTDAGTHTDMIHIEIPDTKTLVEKNDGTSRYIAYNMEINGWKHASVRFSHLYEFSELIRTKFGKKYKGPEFPSKKLFKLDAKSIEDRRIKIKKYFQALVQHPEIARHYLVEKQLLGFQVDSYRATSTNVSVDIYLGDGEKIQIKCNVGCNTSDVMKLIAEKLGFSTVEHLQWNFGLFIARSRDSIVSYSISPDTFDPLIVRLLRNFEAPYISLSTVNQKSFGDGLFHYLCLRKLIWDPKAEDVLLDNEQIVDLLYRQATQEMKLGHFGELKFEQESKLKTHKNDKIQFLRTCQQIPHYSYEKLGECSGDYPKAGMVSSIKIGHRQLVIKFTDDIGITTESIFRATRIRVWRLSKVVDDISFQFEYLRSKDNFEWITLNTPHAILLSLLLQSIGTEILYEHNNLSIEQQIAKEKESKGMFVEVDPTPVQPPRDPRKPIIILQNAVENTDPLGVMEHYRNYNRMFTTISDQIPTRDEATGNITNDDL</sequence>
<dbReference type="InterPro" id="IPR011993">
    <property type="entry name" value="PH-like_dom_sf"/>
</dbReference>
<dbReference type="Pfam" id="PF18116">
    <property type="entry name" value="SNX17_FERM_C"/>
    <property type="match status" value="1"/>
</dbReference>
<dbReference type="GO" id="GO:0032456">
    <property type="term" value="P:endocytic recycling"/>
    <property type="evidence" value="ECO:0007669"/>
    <property type="project" value="TreeGrafter"/>
</dbReference>
<dbReference type="Pfam" id="PF00787">
    <property type="entry name" value="PX"/>
    <property type="match status" value="1"/>
</dbReference>
<dbReference type="Proteomes" id="UP001152747">
    <property type="component" value="Unassembled WGS sequence"/>
</dbReference>
<organism evidence="5 6">
    <name type="scientific">Caenorhabditis angaria</name>
    <dbReference type="NCBI Taxonomy" id="860376"/>
    <lineage>
        <taxon>Eukaryota</taxon>
        <taxon>Metazoa</taxon>
        <taxon>Ecdysozoa</taxon>
        <taxon>Nematoda</taxon>
        <taxon>Chromadorea</taxon>
        <taxon>Rhabditida</taxon>
        <taxon>Rhabditina</taxon>
        <taxon>Rhabditomorpha</taxon>
        <taxon>Rhabditoidea</taxon>
        <taxon>Rhabditidae</taxon>
        <taxon>Peloderinae</taxon>
        <taxon>Caenorhabditis</taxon>
    </lineage>
</organism>
<dbReference type="InterPro" id="IPR048763">
    <property type="entry name" value="SNX17-31_FERM_F1"/>
</dbReference>
<dbReference type="Gene3D" id="3.30.1520.10">
    <property type="entry name" value="Phox-like domain"/>
    <property type="match status" value="1"/>
</dbReference>
<reference evidence="5" key="1">
    <citation type="submission" date="2022-11" db="EMBL/GenBank/DDBJ databases">
        <authorList>
            <person name="Kikuchi T."/>
        </authorList>
    </citation>
    <scope>NUCLEOTIDE SEQUENCE</scope>
    <source>
        <strain evidence="5">PS1010</strain>
    </source>
</reference>
<dbReference type="InterPro" id="IPR040842">
    <property type="entry name" value="SNX17/31_FERM"/>
</dbReference>
<dbReference type="InterPro" id="IPR001683">
    <property type="entry name" value="PX_dom"/>
</dbReference>
<proteinExistence type="inferred from homology"/>
<dbReference type="Gene3D" id="3.10.20.90">
    <property type="entry name" value="Phosphatidylinositol 3-kinase Catalytic Subunit, Chain A, domain 1"/>
    <property type="match status" value="1"/>
</dbReference>
<evidence type="ECO:0000256" key="3">
    <source>
        <dbReference type="ARBA" id="ARBA00022927"/>
    </source>
</evidence>
<protein>
    <recommendedName>
        <fullName evidence="4">PX domain-containing protein</fullName>
    </recommendedName>
</protein>
<feature type="domain" description="PX" evidence="4">
    <location>
        <begin position="1"/>
        <end position="151"/>
    </location>
</feature>
<evidence type="ECO:0000259" key="4">
    <source>
        <dbReference type="PROSITE" id="PS50195"/>
    </source>
</evidence>
<keyword evidence="2" id="KW-0813">Transport</keyword>
<dbReference type="OrthoDB" id="5772781at2759"/>
<dbReference type="EMBL" id="CANHGI010000006">
    <property type="protein sequence ID" value="CAI5455695.1"/>
    <property type="molecule type" value="Genomic_DNA"/>
</dbReference>
<dbReference type="GO" id="GO:0005769">
    <property type="term" value="C:early endosome"/>
    <property type="evidence" value="ECO:0007669"/>
    <property type="project" value="TreeGrafter"/>
</dbReference>
<dbReference type="PANTHER" id="PTHR12431:SF14">
    <property type="entry name" value="LD15323P"/>
    <property type="match status" value="1"/>
</dbReference>
<dbReference type="PROSITE" id="PS50195">
    <property type="entry name" value="PX"/>
    <property type="match status" value="1"/>
</dbReference>
<evidence type="ECO:0000256" key="1">
    <source>
        <dbReference type="ARBA" id="ARBA00010883"/>
    </source>
</evidence>
<dbReference type="InterPro" id="IPR036871">
    <property type="entry name" value="PX_dom_sf"/>
</dbReference>
<dbReference type="Gene3D" id="2.30.29.30">
    <property type="entry name" value="Pleckstrin-homology domain (PH domain)/Phosphotyrosine-binding domain (PTB)"/>
    <property type="match status" value="1"/>
</dbReference>